<dbReference type="GO" id="GO:0043565">
    <property type="term" value="F:sequence-specific DNA binding"/>
    <property type="evidence" value="ECO:0007669"/>
    <property type="project" value="InterPro"/>
</dbReference>
<dbReference type="Gene3D" id="1.10.10.60">
    <property type="entry name" value="Homeodomain-like"/>
    <property type="match status" value="1"/>
</dbReference>
<dbReference type="InterPro" id="IPR018060">
    <property type="entry name" value="HTH_AraC"/>
</dbReference>
<dbReference type="GO" id="GO:0003700">
    <property type="term" value="F:DNA-binding transcription factor activity"/>
    <property type="evidence" value="ECO:0007669"/>
    <property type="project" value="InterPro"/>
</dbReference>
<evidence type="ECO:0000256" key="1">
    <source>
        <dbReference type="ARBA" id="ARBA00023015"/>
    </source>
</evidence>
<feature type="domain" description="HTH araC/xylS-type" evidence="5">
    <location>
        <begin position="196"/>
        <end position="294"/>
    </location>
</feature>
<dbReference type="SMART" id="SM00342">
    <property type="entry name" value="HTH_ARAC"/>
    <property type="match status" value="1"/>
</dbReference>
<feature type="region of interest" description="Disordered" evidence="4">
    <location>
        <begin position="104"/>
        <end position="129"/>
    </location>
</feature>
<keyword evidence="3" id="KW-0804">Transcription</keyword>
<accession>A0A5R9GII8</accession>
<comment type="caution">
    <text evidence="6">The sequence shown here is derived from an EMBL/GenBank/DDBJ whole genome shotgun (WGS) entry which is preliminary data.</text>
</comment>
<dbReference type="InterPro" id="IPR050204">
    <property type="entry name" value="AraC_XylS_family_regulators"/>
</dbReference>
<keyword evidence="7" id="KW-1185">Reference proteome</keyword>
<gene>
    <name evidence="6" type="ORF">FE782_07735</name>
</gene>
<proteinExistence type="predicted"/>
<evidence type="ECO:0000256" key="3">
    <source>
        <dbReference type="ARBA" id="ARBA00023163"/>
    </source>
</evidence>
<keyword evidence="2" id="KW-0238">DNA-binding</keyword>
<evidence type="ECO:0000313" key="7">
    <source>
        <dbReference type="Proteomes" id="UP000309676"/>
    </source>
</evidence>
<dbReference type="SUPFAM" id="SSF46689">
    <property type="entry name" value="Homeodomain-like"/>
    <property type="match status" value="1"/>
</dbReference>
<dbReference type="InterPro" id="IPR009057">
    <property type="entry name" value="Homeodomain-like_sf"/>
</dbReference>
<organism evidence="6 7">
    <name type="scientific">Paenibacillus antri</name>
    <dbReference type="NCBI Taxonomy" id="2582848"/>
    <lineage>
        <taxon>Bacteria</taxon>
        <taxon>Bacillati</taxon>
        <taxon>Bacillota</taxon>
        <taxon>Bacilli</taxon>
        <taxon>Bacillales</taxon>
        <taxon>Paenibacillaceae</taxon>
        <taxon>Paenibacillus</taxon>
    </lineage>
</organism>
<dbReference type="Pfam" id="PF12833">
    <property type="entry name" value="HTH_18"/>
    <property type="match status" value="1"/>
</dbReference>
<evidence type="ECO:0000256" key="4">
    <source>
        <dbReference type="SAM" id="MobiDB-lite"/>
    </source>
</evidence>
<dbReference type="InterPro" id="IPR003313">
    <property type="entry name" value="AraC-bd"/>
</dbReference>
<evidence type="ECO:0000256" key="2">
    <source>
        <dbReference type="ARBA" id="ARBA00023125"/>
    </source>
</evidence>
<name>A0A5R9GII8_9BACL</name>
<dbReference type="PANTHER" id="PTHR46796">
    <property type="entry name" value="HTH-TYPE TRANSCRIPTIONAL ACTIVATOR RHAS-RELATED"/>
    <property type="match status" value="1"/>
</dbReference>
<dbReference type="PROSITE" id="PS01124">
    <property type="entry name" value="HTH_ARAC_FAMILY_2"/>
    <property type="match status" value="1"/>
</dbReference>
<evidence type="ECO:0000259" key="5">
    <source>
        <dbReference type="PROSITE" id="PS01124"/>
    </source>
</evidence>
<keyword evidence="1" id="KW-0805">Transcription regulation</keyword>
<dbReference type="Gene3D" id="2.60.120.10">
    <property type="entry name" value="Jelly Rolls"/>
    <property type="match status" value="1"/>
</dbReference>
<dbReference type="InterPro" id="IPR014710">
    <property type="entry name" value="RmlC-like_jellyroll"/>
</dbReference>
<dbReference type="SUPFAM" id="SSF51215">
    <property type="entry name" value="Regulatory protein AraC"/>
    <property type="match status" value="1"/>
</dbReference>
<reference evidence="6 7" key="1">
    <citation type="submission" date="2019-05" db="EMBL/GenBank/DDBJ databases">
        <authorList>
            <person name="Narsing Rao M.P."/>
            <person name="Li W.J."/>
        </authorList>
    </citation>
    <scope>NUCLEOTIDE SEQUENCE [LARGE SCALE GENOMIC DNA]</scope>
    <source>
        <strain evidence="6 7">SYSU_K30003</strain>
    </source>
</reference>
<dbReference type="Pfam" id="PF02311">
    <property type="entry name" value="AraC_binding"/>
    <property type="match status" value="1"/>
</dbReference>
<protein>
    <submittedName>
        <fullName evidence="6">Helix-turn-helix domain-containing protein</fullName>
    </submittedName>
</protein>
<dbReference type="AlphaFoldDB" id="A0A5R9GII8"/>
<sequence>MTLGREERPLMPLLAPSGAEFAPVVGYANRLVCTPSERFGPRAISDFQFVFVASGAGRFAIGGRSYRAAAGCLFFYGPDVPHVIEADDADPFVLYGVHFIPEGPLPERPPESPLGIRPAKGDEPSPAEPGLPFPPCARTGMWPLPYFETFAREFVEKRPFAPEALRGAMLQFAARLLRWCESGSLPAPTPLEARIAAVRAMLEERAGSPYDAGWLTEASPYTHDYVSRKFRERFGAAPQRYHDERRVEQAMRLLATSADSVTDAARRLGFDSVHYFCRWFKSRTGEQPSVFRQRNRTI</sequence>
<evidence type="ECO:0000313" key="6">
    <source>
        <dbReference type="EMBL" id="TLS53244.1"/>
    </source>
</evidence>
<dbReference type="Proteomes" id="UP000309676">
    <property type="component" value="Unassembled WGS sequence"/>
</dbReference>
<dbReference type="EMBL" id="VCIW01000003">
    <property type="protein sequence ID" value="TLS53244.1"/>
    <property type="molecule type" value="Genomic_DNA"/>
</dbReference>
<dbReference type="InterPro" id="IPR037923">
    <property type="entry name" value="HTH-like"/>
</dbReference>